<sequence>MKVQLSQTLSPRGAATRRAGLERPRAMRAARLLAGFLLVLLEIGSCLFQGIRRLGLAGDDRLDHLDHDVLEALVVLEERLRTTIADTVDERLPEGILLLELVNLRRRTQRGEAGAALQLVFTLRAWRRDELGEFDRLVLDAGTLEDGKAVGYEQRARALSSRAERQRRYAPVDLGFLEAIGCARTCLKHADLAVEEDGAHFVLLVGRRAFDRVRCNVLIGLQSCQHFRAVEDDLVAVDDLAVVAVNPVQELVHGVVEGLGRQAVAGNAGLFLDRLGVGDFLSPSCRRLFRIEASLLEEVLVPVERLGREGDRHAPLLATRGHGTNYTGIIGLLFVVRHRDRNDQIVLGELLERTRADIGHGDRRAGGSERRCLVLALFPADDFRLDGPARILVLPLLDIFHMDRVDAVAAIDPADFLVGGMGRHGAKRGGAEQGQRKQTRFEMECHV</sequence>
<keyword evidence="2" id="KW-0472">Membrane</keyword>
<dbReference type="EMBL" id="AQHN01000087">
    <property type="protein sequence ID" value="ENN84743.1"/>
    <property type="molecule type" value="Genomic_DNA"/>
</dbReference>
<feature type="region of interest" description="Disordered" evidence="1">
    <location>
        <begin position="426"/>
        <end position="447"/>
    </location>
</feature>
<reference evidence="3 4" key="1">
    <citation type="journal article" date="2012" name="BMC Genomics">
        <title>Genomic basis of broad host range and environmental adaptability of Rhizobium tropici CIAT 899 and Rhizobium sp. PRF 81 which are used in inoculants for common bean (Phaseolus vulgaris L.).</title>
        <authorList>
            <person name="Ormeno-Orrillo E."/>
            <person name="Menna P."/>
            <person name="Almeida L.G."/>
            <person name="Ollero F.J."/>
            <person name="Nicolas M.F."/>
            <person name="Pains Rodrigues E."/>
            <person name="Shigueyoshi Nakatani A."/>
            <person name="Silva Batista J.S."/>
            <person name="Oliveira Chueire L.M."/>
            <person name="Souza R.C."/>
            <person name="Ribeiro Vasconcelos A.T."/>
            <person name="Megias M."/>
            <person name="Hungria M."/>
            <person name="Martinez-Romero E."/>
        </authorList>
    </citation>
    <scope>NUCLEOTIDE SEQUENCE [LARGE SCALE GENOMIC DNA]</scope>
    <source>
        <strain evidence="3 4">PRF 81</strain>
    </source>
</reference>
<keyword evidence="2" id="KW-1133">Transmembrane helix</keyword>
<name>N6U325_9HYPH</name>
<feature type="transmembrane region" description="Helical" evidence="2">
    <location>
        <begin position="32"/>
        <end position="51"/>
    </location>
</feature>
<accession>N6U325</accession>
<evidence type="ECO:0000256" key="2">
    <source>
        <dbReference type="SAM" id="Phobius"/>
    </source>
</evidence>
<feature type="compositionally biased region" description="Polar residues" evidence="1">
    <location>
        <begin position="1"/>
        <end position="10"/>
    </location>
</feature>
<keyword evidence="2" id="KW-0812">Transmembrane</keyword>
<comment type="caution">
    <text evidence="3">The sequence shown here is derived from an EMBL/GenBank/DDBJ whole genome shotgun (WGS) entry which is preliminary data.</text>
</comment>
<gene>
    <name evidence="3" type="ORF">RHSP_08477</name>
</gene>
<dbReference type="Proteomes" id="UP000012429">
    <property type="component" value="Unassembled WGS sequence"/>
</dbReference>
<proteinExistence type="predicted"/>
<organism evidence="3 4">
    <name type="scientific">Rhizobium freirei PRF 81</name>
    <dbReference type="NCBI Taxonomy" id="363754"/>
    <lineage>
        <taxon>Bacteria</taxon>
        <taxon>Pseudomonadati</taxon>
        <taxon>Pseudomonadota</taxon>
        <taxon>Alphaproteobacteria</taxon>
        <taxon>Hyphomicrobiales</taxon>
        <taxon>Rhizobiaceae</taxon>
        <taxon>Rhizobium/Agrobacterium group</taxon>
        <taxon>Rhizobium</taxon>
    </lineage>
</organism>
<dbReference type="AlphaFoldDB" id="N6U325"/>
<protein>
    <submittedName>
        <fullName evidence="3">Uncharacterized protein</fullName>
    </submittedName>
</protein>
<feature type="region of interest" description="Disordered" evidence="1">
    <location>
        <begin position="1"/>
        <end position="20"/>
    </location>
</feature>
<evidence type="ECO:0000313" key="4">
    <source>
        <dbReference type="Proteomes" id="UP000012429"/>
    </source>
</evidence>
<evidence type="ECO:0000256" key="1">
    <source>
        <dbReference type="SAM" id="MobiDB-lite"/>
    </source>
</evidence>
<evidence type="ECO:0000313" key="3">
    <source>
        <dbReference type="EMBL" id="ENN84743.1"/>
    </source>
</evidence>
<keyword evidence="4" id="KW-1185">Reference proteome</keyword>